<keyword evidence="5 7" id="KW-0560">Oxidoreductase</keyword>
<keyword evidence="6" id="KW-1015">Disulfide bond</keyword>
<feature type="domain" description="ERV/ALR sulfhydryl oxidase" evidence="8">
    <location>
        <begin position="1"/>
        <end position="66"/>
    </location>
</feature>
<dbReference type="EnsemblPlants" id="AES62810">
    <property type="protein sequence ID" value="AES62810"/>
    <property type="gene ID" value="MTR_1g108520"/>
</dbReference>
<dbReference type="PANTHER" id="PTHR22897">
    <property type="entry name" value="QUIESCIN Q6-RELATED SULFHYDRYL OXIDASE"/>
    <property type="match status" value="1"/>
</dbReference>
<accession>G7IAT9</accession>
<dbReference type="PANTHER" id="PTHR22897:SF8">
    <property type="entry name" value="SULFHYDRYL OXIDASE"/>
    <property type="match status" value="1"/>
</dbReference>
<dbReference type="eggNOG" id="KOG1731">
    <property type="taxonomic scope" value="Eukaryota"/>
</dbReference>
<dbReference type="PaxDb" id="3880-AES62810"/>
<organism evidence="9 11">
    <name type="scientific">Medicago truncatula</name>
    <name type="common">Barrel medic</name>
    <name type="synonym">Medicago tribuloides</name>
    <dbReference type="NCBI Taxonomy" id="3880"/>
    <lineage>
        <taxon>Eukaryota</taxon>
        <taxon>Viridiplantae</taxon>
        <taxon>Streptophyta</taxon>
        <taxon>Embryophyta</taxon>
        <taxon>Tracheophyta</taxon>
        <taxon>Spermatophyta</taxon>
        <taxon>Magnoliopsida</taxon>
        <taxon>eudicotyledons</taxon>
        <taxon>Gunneridae</taxon>
        <taxon>Pentapetalae</taxon>
        <taxon>rosids</taxon>
        <taxon>fabids</taxon>
        <taxon>Fabales</taxon>
        <taxon>Fabaceae</taxon>
        <taxon>Papilionoideae</taxon>
        <taxon>50 kb inversion clade</taxon>
        <taxon>NPAAA clade</taxon>
        <taxon>Hologalegina</taxon>
        <taxon>IRL clade</taxon>
        <taxon>Trifolieae</taxon>
        <taxon>Medicago</taxon>
    </lineage>
</organism>
<dbReference type="PROSITE" id="PS51324">
    <property type="entry name" value="ERV_ALR"/>
    <property type="match status" value="1"/>
</dbReference>
<dbReference type="Gene3D" id="1.20.120.310">
    <property type="entry name" value="ERV/ALR sulfhydryl oxidase domain"/>
    <property type="match status" value="1"/>
</dbReference>
<accession>A0A0C3UUM2</accession>
<evidence type="ECO:0000256" key="7">
    <source>
        <dbReference type="RuleBase" id="RU371123"/>
    </source>
</evidence>
<reference evidence="9 11" key="2">
    <citation type="journal article" date="2014" name="BMC Genomics">
        <title>An improved genome release (version Mt4.0) for the model legume Medicago truncatula.</title>
        <authorList>
            <person name="Tang H."/>
            <person name="Krishnakumar V."/>
            <person name="Bidwell S."/>
            <person name="Rosen B."/>
            <person name="Chan A."/>
            <person name="Zhou S."/>
            <person name="Gentzbittel L."/>
            <person name="Childs K.L."/>
            <person name="Yandell M."/>
            <person name="Gundlach H."/>
            <person name="Mayer K.F."/>
            <person name="Schwartz D.C."/>
            <person name="Town C.D."/>
        </authorList>
    </citation>
    <scope>GENOME REANNOTATION</scope>
    <source>
        <strain evidence="10 11">cv. Jemalong A17</strain>
    </source>
</reference>
<evidence type="ECO:0000256" key="6">
    <source>
        <dbReference type="ARBA" id="ARBA00023157"/>
    </source>
</evidence>
<evidence type="ECO:0000313" key="11">
    <source>
        <dbReference type="Proteomes" id="UP000002051"/>
    </source>
</evidence>
<sequence length="140" mass="15468">MSISFNLPFSPFQCRVHIVFSVSTPFNKACDFTLWLWSSHNKLNKRLSKEKAFLGTGDLKFPNSIWPTKQLCSSCYLVVVPAGAALAIAVASCAFGALAKENVELGIADTHTENHKHRTFEDVRFESIVSCSKGQCKALL</sequence>
<dbReference type="SUPFAM" id="SSF69000">
    <property type="entry name" value="FAD-dependent thiol oxidase"/>
    <property type="match status" value="1"/>
</dbReference>
<evidence type="ECO:0000313" key="10">
    <source>
        <dbReference type="EnsemblPlants" id="AES62810"/>
    </source>
</evidence>
<evidence type="ECO:0000259" key="8">
    <source>
        <dbReference type="PROSITE" id="PS51324"/>
    </source>
</evidence>
<dbReference type="STRING" id="3880.G7IAT9"/>
<name>G7IAT9_MEDTR</name>
<evidence type="ECO:0000256" key="5">
    <source>
        <dbReference type="ARBA" id="ARBA00023002"/>
    </source>
</evidence>
<evidence type="ECO:0000256" key="3">
    <source>
        <dbReference type="ARBA" id="ARBA00022729"/>
    </source>
</evidence>
<dbReference type="GO" id="GO:0016971">
    <property type="term" value="F:flavin-dependent sulfhydryl oxidase activity"/>
    <property type="evidence" value="ECO:0007669"/>
    <property type="project" value="InterPro"/>
</dbReference>
<dbReference type="InterPro" id="IPR039798">
    <property type="entry name" value="Sulfhydryl_oxidase"/>
</dbReference>
<keyword evidence="3" id="KW-0732">Signal</keyword>
<reference evidence="10" key="3">
    <citation type="submission" date="2015-04" db="UniProtKB">
        <authorList>
            <consortium name="EnsemblPlants"/>
        </authorList>
    </citation>
    <scope>IDENTIFICATION</scope>
    <source>
        <strain evidence="10">cv. Jemalong A17</strain>
    </source>
</reference>
<dbReference type="Proteomes" id="UP000002051">
    <property type="component" value="Unassembled WGS sequence"/>
</dbReference>
<keyword evidence="4 7" id="KW-0274">FAD</keyword>
<evidence type="ECO:0000256" key="2">
    <source>
        <dbReference type="ARBA" id="ARBA00022630"/>
    </source>
</evidence>
<evidence type="ECO:0000313" key="9">
    <source>
        <dbReference type="EMBL" id="AES62810.2"/>
    </source>
</evidence>
<keyword evidence="11" id="KW-1185">Reference proteome</keyword>
<evidence type="ECO:0000256" key="4">
    <source>
        <dbReference type="ARBA" id="ARBA00022827"/>
    </source>
</evidence>
<proteinExistence type="predicted"/>
<reference evidence="9 11" key="1">
    <citation type="journal article" date="2011" name="Nature">
        <title>The Medicago genome provides insight into the evolution of rhizobial symbioses.</title>
        <authorList>
            <person name="Young N.D."/>
            <person name="Debelle F."/>
            <person name="Oldroyd G.E."/>
            <person name="Geurts R."/>
            <person name="Cannon S.B."/>
            <person name="Udvardi M.K."/>
            <person name="Benedito V.A."/>
            <person name="Mayer K.F."/>
            <person name="Gouzy J."/>
            <person name="Schoof H."/>
            <person name="Van de Peer Y."/>
            <person name="Proost S."/>
            <person name="Cook D.R."/>
            <person name="Meyers B.C."/>
            <person name="Spannagl M."/>
            <person name="Cheung F."/>
            <person name="De Mita S."/>
            <person name="Krishnakumar V."/>
            <person name="Gundlach H."/>
            <person name="Zhou S."/>
            <person name="Mudge J."/>
            <person name="Bharti A.K."/>
            <person name="Murray J.D."/>
            <person name="Naoumkina M.A."/>
            <person name="Rosen B."/>
            <person name="Silverstein K.A."/>
            <person name="Tang H."/>
            <person name="Rombauts S."/>
            <person name="Zhao P.X."/>
            <person name="Zhou P."/>
            <person name="Barbe V."/>
            <person name="Bardou P."/>
            <person name="Bechner M."/>
            <person name="Bellec A."/>
            <person name="Berger A."/>
            <person name="Berges H."/>
            <person name="Bidwell S."/>
            <person name="Bisseling T."/>
            <person name="Choisne N."/>
            <person name="Couloux A."/>
            <person name="Denny R."/>
            <person name="Deshpande S."/>
            <person name="Dai X."/>
            <person name="Doyle J.J."/>
            <person name="Dudez A.M."/>
            <person name="Farmer A.D."/>
            <person name="Fouteau S."/>
            <person name="Franken C."/>
            <person name="Gibelin C."/>
            <person name="Gish J."/>
            <person name="Goldstein S."/>
            <person name="Gonzalez A.J."/>
            <person name="Green P.J."/>
            <person name="Hallab A."/>
            <person name="Hartog M."/>
            <person name="Hua A."/>
            <person name="Humphray S.J."/>
            <person name="Jeong D.H."/>
            <person name="Jing Y."/>
            <person name="Jocker A."/>
            <person name="Kenton S.M."/>
            <person name="Kim D.J."/>
            <person name="Klee K."/>
            <person name="Lai H."/>
            <person name="Lang C."/>
            <person name="Lin S."/>
            <person name="Macmil S.L."/>
            <person name="Magdelenat G."/>
            <person name="Matthews L."/>
            <person name="McCorrison J."/>
            <person name="Monaghan E.L."/>
            <person name="Mun J.H."/>
            <person name="Najar F.Z."/>
            <person name="Nicholson C."/>
            <person name="Noirot C."/>
            <person name="O'Bleness M."/>
            <person name="Paule C.R."/>
            <person name="Poulain J."/>
            <person name="Prion F."/>
            <person name="Qin B."/>
            <person name="Qu C."/>
            <person name="Retzel E.F."/>
            <person name="Riddle C."/>
            <person name="Sallet E."/>
            <person name="Samain S."/>
            <person name="Samson N."/>
            <person name="Sanders I."/>
            <person name="Saurat O."/>
            <person name="Scarpelli C."/>
            <person name="Schiex T."/>
            <person name="Segurens B."/>
            <person name="Severin A.J."/>
            <person name="Sherrier D.J."/>
            <person name="Shi R."/>
            <person name="Sims S."/>
            <person name="Singer S.R."/>
            <person name="Sinharoy S."/>
            <person name="Sterck L."/>
            <person name="Viollet A."/>
            <person name="Wang B.B."/>
            <person name="Wang K."/>
            <person name="Wang M."/>
            <person name="Wang X."/>
            <person name="Warfsmann J."/>
            <person name="Weissenbach J."/>
            <person name="White D.D."/>
            <person name="White J.D."/>
            <person name="Wiley G.B."/>
            <person name="Wincker P."/>
            <person name="Xing Y."/>
            <person name="Yang L."/>
            <person name="Yao Z."/>
            <person name="Ying F."/>
            <person name="Zhai J."/>
            <person name="Zhou L."/>
            <person name="Zuber A."/>
            <person name="Denarie J."/>
            <person name="Dixon R.A."/>
            <person name="May G.D."/>
            <person name="Schwartz D.C."/>
            <person name="Rogers J."/>
            <person name="Quetier F."/>
            <person name="Town C.D."/>
            <person name="Roe B.A."/>
        </authorList>
    </citation>
    <scope>NUCLEOTIDE SEQUENCE [LARGE SCALE GENOMIC DNA]</scope>
    <source>
        <strain evidence="9">A17</strain>
        <strain evidence="10 11">cv. Jemalong A17</strain>
    </source>
</reference>
<protein>
    <recommendedName>
        <fullName evidence="7">Sulfhydryl oxidase</fullName>
        <ecNumber evidence="7">1.8.3.2</ecNumber>
    </recommendedName>
</protein>
<dbReference type="EMBL" id="CM001217">
    <property type="protein sequence ID" value="AES62810.2"/>
    <property type="molecule type" value="Genomic_DNA"/>
</dbReference>
<dbReference type="HOGENOM" id="CLU_1838078_0_0_1"/>
<gene>
    <name evidence="9" type="ordered locus">MTR_1g108520</name>
</gene>
<evidence type="ECO:0000256" key="1">
    <source>
        <dbReference type="ARBA" id="ARBA00001974"/>
    </source>
</evidence>
<dbReference type="InterPro" id="IPR017905">
    <property type="entry name" value="ERV/ALR_sulphydryl_oxidase"/>
</dbReference>
<keyword evidence="2 7" id="KW-0285">Flavoprotein</keyword>
<dbReference type="EC" id="1.8.3.2" evidence="7"/>
<comment type="catalytic activity">
    <reaction evidence="7">
        <text>2 R'C(R)SH + O2 = R'C(R)S-S(R)CR' + H2O2</text>
        <dbReference type="Rhea" id="RHEA:17357"/>
        <dbReference type="ChEBI" id="CHEBI:15379"/>
        <dbReference type="ChEBI" id="CHEBI:16240"/>
        <dbReference type="ChEBI" id="CHEBI:16520"/>
        <dbReference type="ChEBI" id="CHEBI:17412"/>
        <dbReference type="EC" id="1.8.3.2"/>
    </reaction>
</comment>
<dbReference type="AlphaFoldDB" id="G7IAT9"/>
<dbReference type="InterPro" id="IPR036774">
    <property type="entry name" value="ERV/ALR_sulphydryl_oxid_sf"/>
</dbReference>
<comment type="cofactor">
    <cofactor evidence="1 7">
        <name>FAD</name>
        <dbReference type="ChEBI" id="CHEBI:57692"/>
    </cofactor>
</comment>